<dbReference type="EMBL" id="STGX01000027">
    <property type="protein sequence ID" value="THV21690.1"/>
    <property type="molecule type" value="Genomic_DNA"/>
</dbReference>
<evidence type="ECO:0000256" key="4">
    <source>
        <dbReference type="PROSITE-ProRule" id="PRU00335"/>
    </source>
</evidence>
<feature type="domain" description="HTH tetR-type" evidence="5">
    <location>
        <begin position="5"/>
        <end position="65"/>
    </location>
</feature>
<dbReference type="PROSITE" id="PS50977">
    <property type="entry name" value="HTH_TETR_2"/>
    <property type="match status" value="1"/>
</dbReference>
<dbReference type="Pfam" id="PF13305">
    <property type="entry name" value="TetR_C_33"/>
    <property type="match status" value="1"/>
</dbReference>
<organism evidence="6 7">
    <name type="scientific">Glycomyces paridis</name>
    <dbReference type="NCBI Taxonomy" id="2126555"/>
    <lineage>
        <taxon>Bacteria</taxon>
        <taxon>Bacillati</taxon>
        <taxon>Actinomycetota</taxon>
        <taxon>Actinomycetes</taxon>
        <taxon>Glycomycetales</taxon>
        <taxon>Glycomycetaceae</taxon>
        <taxon>Glycomyces</taxon>
    </lineage>
</organism>
<dbReference type="InterPro" id="IPR050109">
    <property type="entry name" value="HTH-type_TetR-like_transc_reg"/>
</dbReference>
<evidence type="ECO:0000256" key="3">
    <source>
        <dbReference type="ARBA" id="ARBA00023163"/>
    </source>
</evidence>
<dbReference type="OrthoDB" id="3210322at2"/>
<dbReference type="Gene3D" id="1.10.10.60">
    <property type="entry name" value="Homeodomain-like"/>
    <property type="match status" value="1"/>
</dbReference>
<dbReference type="Gene3D" id="1.10.357.10">
    <property type="entry name" value="Tetracycline Repressor, domain 2"/>
    <property type="match status" value="1"/>
</dbReference>
<dbReference type="GO" id="GO:0000976">
    <property type="term" value="F:transcription cis-regulatory region binding"/>
    <property type="evidence" value="ECO:0007669"/>
    <property type="project" value="TreeGrafter"/>
</dbReference>
<evidence type="ECO:0000313" key="6">
    <source>
        <dbReference type="EMBL" id="THV21690.1"/>
    </source>
</evidence>
<dbReference type="PANTHER" id="PTHR30055:SF151">
    <property type="entry name" value="TRANSCRIPTIONAL REGULATORY PROTEIN"/>
    <property type="match status" value="1"/>
</dbReference>
<keyword evidence="3" id="KW-0804">Transcription</keyword>
<proteinExistence type="predicted"/>
<keyword evidence="2 4" id="KW-0238">DNA-binding</keyword>
<feature type="DNA-binding region" description="H-T-H motif" evidence="4">
    <location>
        <begin position="28"/>
        <end position="47"/>
    </location>
</feature>
<accession>A0A4S8NVL5</accession>
<dbReference type="AlphaFoldDB" id="A0A4S8NVL5"/>
<reference evidence="6 7" key="1">
    <citation type="journal article" date="2018" name="Int. J. Syst. Evol. Microbiol.">
        <title>Glycomyces paridis sp. nov., isolated from the medicinal plant Paris polyphylla.</title>
        <authorList>
            <person name="Fang X.M."/>
            <person name="Bai J.L."/>
            <person name="Su J."/>
            <person name="Zhao L.L."/>
            <person name="Liu H.Y."/>
            <person name="Ma B.P."/>
            <person name="Zhang Y.Q."/>
            <person name="Yu L.Y."/>
        </authorList>
    </citation>
    <scope>NUCLEOTIDE SEQUENCE [LARGE SCALE GENOMIC DNA]</scope>
    <source>
        <strain evidence="6 7">CPCC 204357</strain>
    </source>
</reference>
<dbReference type="PANTHER" id="PTHR30055">
    <property type="entry name" value="HTH-TYPE TRANSCRIPTIONAL REGULATOR RUTR"/>
    <property type="match status" value="1"/>
</dbReference>
<dbReference type="InterPro" id="IPR025996">
    <property type="entry name" value="MT1864/Rv1816-like_C"/>
</dbReference>
<keyword evidence="7" id="KW-1185">Reference proteome</keyword>
<gene>
    <name evidence="6" type="ORF">E9998_24730</name>
</gene>
<dbReference type="GO" id="GO:0003700">
    <property type="term" value="F:DNA-binding transcription factor activity"/>
    <property type="evidence" value="ECO:0007669"/>
    <property type="project" value="TreeGrafter"/>
</dbReference>
<name>A0A4S8NVL5_9ACTN</name>
<comment type="caution">
    <text evidence="6">The sequence shown here is derived from an EMBL/GenBank/DDBJ whole genome shotgun (WGS) entry which is preliminary data.</text>
</comment>
<dbReference type="InterPro" id="IPR036271">
    <property type="entry name" value="Tet_transcr_reg_TetR-rel_C_sf"/>
</dbReference>
<dbReference type="InterPro" id="IPR001647">
    <property type="entry name" value="HTH_TetR"/>
</dbReference>
<dbReference type="Proteomes" id="UP000305792">
    <property type="component" value="Unassembled WGS sequence"/>
</dbReference>
<evidence type="ECO:0000256" key="1">
    <source>
        <dbReference type="ARBA" id="ARBA00023015"/>
    </source>
</evidence>
<evidence type="ECO:0000256" key="2">
    <source>
        <dbReference type="ARBA" id="ARBA00023125"/>
    </source>
</evidence>
<dbReference type="InterPro" id="IPR009057">
    <property type="entry name" value="Homeodomain-like_sf"/>
</dbReference>
<dbReference type="RefSeq" id="WP_136532419.1">
    <property type="nucleotide sequence ID" value="NZ_STGX01000027.1"/>
</dbReference>
<evidence type="ECO:0000259" key="5">
    <source>
        <dbReference type="PROSITE" id="PS50977"/>
    </source>
</evidence>
<dbReference type="SUPFAM" id="SSF46689">
    <property type="entry name" value="Homeodomain-like"/>
    <property type="match status" value="1"/>
</dbReference>
<dbReference type="SUPFAM" id="SSF48498">
    <property type="entry name" value="Tetracyclin repressor-like, C-terminal domain"/>
    <property type="match status" value="1"/>
</dbReference>
<dbReference type="Pfam" id="PF00440">
    <property type="entry name" value="TetR_N"/>
    <property type="match status" value="1"/>
</dbReference>
<evidence type="ECO:0000313" key="7">
    <source>
        <dbReference type="Proteomes" id="UP000305792"/>
    </source>
</evidence>
<keyword evidence="1" id="KW-0805">Transcription regulation</keyword>
<sequence>MAKRTLSTEGAVDIAVRLVDERGPAGLTLSAVAAEAGVATPSLYKHVSNLAELRALVSARVVAEIADRVGAAAIGRAADDAIRACMHAWRDYVKERPHRYAAMIQHPEPHTNSAGERLLDIVFGALRAYGLDAADTVHATRCVRAAVHGFTVLEAEGGFGLPENLDDSFDLMIAMVIAGLRART</sequence>
<protein>
    <submittedName>
        <fullName evidence="6">TetR/AcrR family transcriptional regulator</fullName>
    </submittedName>
</protein>